<organism evidence="1 2">
    <name type="scientific">Microbacterium amylolyticum</name>
    <dbReference type="NCBI Taxonomy" id="936337"/>
    <lineage>
        <taxon>Bacteria</taxon>
        <taxon>Bacillati</taxon>
        <taxon>Actinomycetota</taxon>
        <taxon>Actinomycetes</taxon>
        <taxon>Micrococcales</taxon>
        <taxon>Microbacteriaceae</taxon>
        <taxon>Microbacterium</taxon>
    </lineage>
</organism>
<protein>
    <submittedName>
        <fullName evidence="1">Uncharacterized protein</fullName>
    </submittedName>
</protein>
<evidence type="ECO:0000313" key="1">
    <source>
        <dbReference type="EMBL" id="MBP2437720.1"/>
    </source>
</evidence>
<reference evidence="1 2" key="1">
    <citation type="submission" date="2021-03" db="EMBL/GenBank/DDBJ databases">
        <title>Sequencing the genomes of 1000 actinobacteria strains.</title>
        <authorList>
            <person name="Klenk H.-P."/>
        </authorList>
    </citation>
    <scope>NUCLEOTIDE SEQUENCE [LARGE SCALE GENOMIC DNA]</scope>
    <source>
        <strain evidence="1 2">DSM 24221</strain>
    </source>
</reference>
<proteinExistence type="predicted"/>
<sequence>MSEKTTAPVGWAVRAQGACEWVTWVLASPEEQEWEVGERLTGIHLEQAQYGLAAIQILALIGDELPEELRGDAAAGSRVIRV</sequence>
<evidence type="ECO:0000313" key="2">
    <source>
        <dbReference type="Proteomes" id="UP001519362"/>
    </source>
</evidence>
<dbReference type="RefSeq" id="WP_165133236.1">
    <property type="nucleotide sequence ID" value="NZ_CP049253.1"/>
</dbReference>
<gene>
    <name evidence="1" type="ORF">JOF34_002306</name>
</gene>
<keyword evidence="2" id="KW-1185">Reference proteome</keyword>
<dbReference type="Proteomes" id="UP001519362">
    <property type="component" value="Unassembled WGS sequence"/>
</dbReference>
<accession>A0ABS4ZK97</accession>
<name>A0ABS4ZK97_9MICO</name>
<dbReference type="EMBL" id="JAGIOL010000001">
    <property type="protein sequence ID" value="MBP2437720.1"/>
    <property type="molecule type" value="Genomic_DNA"/>
</dbReference>
<comment type="caution">
    <text evidence="1">The sequence shown here is derived from an EMBL/GenBank/DDBJ whole genome shotgun (WGS) entry which is preliminary data.</text>
</comment>